<evidence type="ECO:0000313" key="3">
    <source>
        <dbReference type="EMBL" id="MBM6576137.1"/>
    </source>
</evidence>
<keyword evidence="4" id="KW-1185">Reference proteome</keyword>
<feature type="compositionally biased region" description="Basic and acidic residues" evidence="1">
    <location>
        <begin position="141"/>
        <end position="216"/>
    </location>
</feature>
<proteinExistence type="predicted"/>
<dbReference type="Proteomes" id="UP000763641">
    <property type="component" value="Unassembled WGS sequence"/>
</dbReference>
<name>A0ABS2D5E6_9SPHN</name>
<dbReference type="RefSeq" id="WP_204197430.1">
    <property type="nucleotide sequence ID" value="NZ_JAFEMC010000002.1"/>
</dbReference>
<dbReference type="InterPro" id="IPR024572">
    <property type="entry name" value="RcnB"/>
</dbReference>
<gene>
    <name evidence="3" type="ORF">ILT43_07115</name>
</gene>
<dbReference type="Gene3D" id="3.10.450.160">
    <property type="entry name" value="inner membrane protein cigr"/>
    <property type="match status" value="1"/>
</dbReference>
<feature type="chain" id="PRO_5045244728" evidence="2">
    <location>
        <begin position="32"/>
        <end position="345"/>
    </location>
</feature>
<organism evidence="3 4">
    <name type="scientific">Sphingomonas longa</name>
    <dbReference type="NCBI Taxonomy" id="2778730"/>
    <lineage>
        <taxon>Bacteria</taxon>
        <taxon>Pseudomonadati</taxon>
        <taxon>Pseudomonadota</taxon>
        <taxon>Alphaproteobacteria</taxon>
        <taxon>Sphingomonadales</taxon>
        <taxon>Sphingomonadaceae</taxon>
        <taxon>Sphingomonas</taxon>
    </lineage>
</organism>
<feature type="compositionally biased region" description="Low complexity" evidence="1">
    <location>
        <begin position="69"/>
        <end position="95"/>
    </location>
</feature>
<accession>A0ABS2D5E6</accession>
<feature type="compositionally biased region" description="Basic and acidic residues" evidence="1">
    <location>
        <begin position="115"/>
        <end position="130"/>
    </location>
</feature>
<feature type="compositionally biased region" description="Basic and acidic residues" evidence="1">
    <location>
        <begin position="36"/>
        <end position="68"/>
    </location>
</feature>
<reference evidence="3 4" key="1">
    <citation type="submission" date="2020-12" db="EMBL/GenBank/DDBJ databases">
        <title>Sphingomonas sp.</title>
        <authorList>
            <person name="Kim M.K."/>
        </authorList>
    </citation>
    <scope>NUCLEOTIDE SEQUENCE [LARGE SCALE GENOMIC DNA]</scope>
    <source>
        <strain evidence="3 4">BT552</strain>
    </source>
</reference>
<protein>
    <submittedName>
        <fullName evidence="3">RcnB family protein</fullName>
    </submittedName>
</protein>
<feature type="region of interest" description="Disordered" evidence="1">
    <location>
        <begin position="31"/>
        <end position="222"/>
    </location>
</feature>
<evidence type="ECO:0000256" key="2">
    <source>
        <dbReference type="SAM" id="SignalP"/>
    </source>
</evidence>
<keyword evidence="2" id="KW-0732">Signal</keyword>
<feature type="compositionally biased region" description="Basic and acidic residues" evidence="1">
    <location>
        <begin position="96"/>
        <end position="108"/>
    </location>
</feature>
<dbReference type="Pfam" id="PF11776">
    <property type="entry name" value="RcnB"/>
    <property type="match status" value="1"/>
</dbReference>
<evidence type="ECO:0000313" key="4">
    <source>
        <dbReference type="Proteomes" id="UP000763641"/>
    </source>
</evidence>
<sequence length="345" mass="40930">MRRQFGTSIMMRTWIASLLMATTLAPVVASAQDAGGGRDGRRGEWGRMRGDAGQMDRGRRENAPRDQARPQPQQQQQPQPAAQARYDQPRNQPRLDQQRPDQPRRDRPNWGNDQRAGRGDEGRFGMDQRYPRGQNAIGEQPRPDGDRRGWRDRGQDRGQVDGDRGTRRPDRDGRPDIVGSDRDRRDTIRQGDDRRNGWRNDDRRDWNNDRRPDQQRRAYGYGYGGNNGWRDQAYDRSRFEDRRAWNRGWRTENRYDWTRYRSTNRNAYRLPRYYAPYGWSSYRRLSIGLSLAPQLWGQNYWIADPWSYRLPDAYGQYRWVRYYDDALLVDLDSGQVVDAVYGIFW</sequence>
<feature type="signal peptide" evidence="2">
    <location>
        <begin position="1"/>
        <end position="31"/>
    </location>
</feature>
<evidence type="ECO:0000256" key="1">
    <source>
        <dbReference type="SAM" id="MobiDB-lite"/>
    </source>
</evidence>
<comment type="caution">
    <text evidence="3">The sequence shown here is derived from an EMBL/GenBank/DDBJ whole genome shotgun (WGS) entry which is preliminary data.</text>
</comment>
<dbReference type="EMBL" id="JAFEMC010000002">
    <property type="protein sequence ID" value="MBM6576137.1"/>
    <property type="molecule type" value="Genomic_DNA"/>
</dbReference>